<evidence type="ECO:0000313" key="1">
    <source>
        <dbReference type="EMBL" id="MCC9644171.1"/>
    </source>
</evidence>
<gene>
    <name evidence="1" type="ORF">LOC71_17960</name>
</gene>
<dbReference type="RefSeq" id="WP_230275297.1">
    <property type="nucleotide sequence ID" value="NZ_JAJKFW010000025.1"/>
</dbReference>
<dbReference type="Proteomes" id="UP001430306">
    <property type="component" value="Unassembled WGS sequence"/>
</dbReference>
<reference evidence="1" key="1">
    <citation type="submission" date="2021-11" db="EMBL/GenBank/DDBJ databases">
        <title>Genome sequence.</title>
        <authorList>
            <person name="Sun Q."/>
        </authorList>
    </citation>
    <scope>NUCLEOTIDE SEQUENCE</scope>
    <source>
        <strain evidence="1">JC740</strain>
    </source>
</reference>
<dbReference type="InterPro" id="IPR011465">
    <property type="entry name" value="DUF1571"/>
</dbReference>
<name>A0ABS8NP11_9BACT</name>
<accession>A0ABS8NP11</accession>
<dbReference type="EMBL" id="JAJKFW010000025">
    <property type="protein sequence ID" value="MCC9644171.1"/>
    <property type="molecule type" value="Genomic_DNA"/>
</dbReference>
<organism evidence="1 2">
    <name type="scientific">Rhodopirellula halodulae</name>
    <dbReference type="NCBI Taxonomy" id="2894198"/>
    <lineage>
        <taxon>Bacteria</taxon>
        <taxon>Pseudomonadati</taxon>
        <taxon>Planctomycetota</taxon>
        <taxon>Planctomycetia</taxon>
        <taxon>Pirellulales</taxon>
        <taxon>Pirellulaceae</taxon>
        <taxon>Rhodopirellula</taxon>
    </lineage>
</organism>
<comment type="caution">
    <text evidence="1">The sequence shown here is derived from an EMBL/GenBank/DDBJ whole genome shotgun (WGS) entry which is preliminary data.</text>
</comment>
<sequence>MLINLPSRFMPRFLRPLSGSVVGRSRTTSQVVLSLVAVMVACFVAVDASADDPANADDADQRVAVRKIATEDSTDQLARQAMAEIGLDDSAAIQQVSATTIEDLSAEQKKTSLDKIAKEHPLGWALAFAHSHAEYIEANIRDYTCKLIKRERIDGELQSPQMMEVAVRCEQTGESGEAMPLSVFLRYHAPRSVRDRRVLFIDGENDGKAWVRKGGGFMKSLVVSIDPNSRQAKEQSNYPITHIGFDKIIQRLIELIELDMERDPSGDRTEVTYYRNAKVMGRPATHIEIVHPSKDGGFDFHRANAYIDDELHVPIRLEVYDWPATDDDTSELMEEYTYADLKLNVDLVDGAFAESRLKGKLSEPVGLTSADLQADPNAVAID</sequence>
<dbReference type="Pfam" id="PF07608">
    <property type="entry name" value="DUF1571"/>
    <property type="match status" value="1"/>
</dbReference>
<dbReference type="Gene3D" id="2.50.20.10">
    <property type="entry name" value="Lipoprotein localisation LolA/LolB/LppX"/>
    <property type="match status" value="1"/>
</dbReference>
<protein>
    <submittedName>
        <fullName evidence="1">DUF1571 domain-containing protein</fullName>
    </submittedName>
</protein>
<proteinExistence type="predicted"/>
<keyword evidence="2" id="KW-1185">Reference proteome</keyword>
<evidence type="ECO:0000313" key="2">
    <source>
        <dbReference type="Proteomes" id="UP001430306"/>
    </source>
</evidence>